<dbReference type="SUPFAM" id="SSF48452">
    <property type="entry name" value="TPR-like"/>
    <property type="match status" value="1"/>
</dbReference>
<feature type="region of interest" description="Disordered" evidence="5">
    <location>
        <begin position="103"/>
        <end position="173"/>
    </location>
</feature>
<feature type="region of interest" description="Disordered" evidence="5">
    <location>
        <begin position="62"/>
        <end position="87"/>
    </location>
</feature>
<feature type="compositionally biased region" description="Low complexity" evidence="5">
    <location>
        <begin position="519"/>
        <end position="531"/>
    </location>
</feature>
<dbReference type="Pfam" id="PF20431">
    <property type="entry name" value="E_motif"/>
    <property type="match status" value="1"/>
</dbReference>
<evidence type="ECO:0000256" key="2">
    <source>
        <dbReference type="ARBA" id="ARBA00061659"/>
    </source>
</evidence>
<dbReference type="NCBIfam" id="TIGR00756">
    <property type="entry name" value="PPR"/>
    <property type="match status" value="5"/>
</dbReference>
<feature type="coiled-coil region" evidence="4">
    <location>
        <begin position="235"/>
        <end position="262"/>
    </location>
</feature>
<dbReference type="Gene3D" id="1.25.40.10">
    <property type="entry name" value="Tetratricopeptide repeat domain"/>
    <property type="match status" value="4"/>
</dbReference>
<dbReference type="Proteomes" id="UP000257109">
    <property type="component" value="Unassembled WGS sequence"/>
</dbReference>
<feature type="compositionally biased region" description="Polar residues" evidence="5">
    <location>
        <begin position="148"/>
        <end position="159"/>
    </location>
</feature>
<feature type="repeat" description="PPR" evidence="3">
    <location>
        <begin position="839"/>
        <end position="873"/>
    </location>
</feature>
<evidence type="ECO:0000256" key="1">
    <source>
        <dbReference type="ARBA" id="ARBA00022737"/>
    </source>
</evidence>
<evidence type="ECO:0000256" key="4">
    <source>
        <dbReference type="SAM" id="Coils"/>
    </source>
</evidence>
<feature type="region of interest" description="Disordered" evidence="5">
    <location>
        <begin position="1"/>
        <end position="28"/>
    </location>
</feature>
<name>A0A371FBN6_MUCPR</name>
<feature type="region of interest" description="Disordered" evidence="5">
    <location>
        <begin position="508"/>
        <end position="539"/>
    </location>
</feature>
<dbReference type="Pfam" id="PF13041">
    <property type="entry name" value="PPR_2"/>
    <property type="match status" value="2"/>
</dbReference>
<feature type="compositionally biased region" description="Low complexity" evidence="5">
    <location>
        <begin position="125"/>
        <end position="139"/>
    </location>
</feature>
<feature type="compositionally biased region" description="Basic and acidic residues" evidence="5">
    <location>
        <begin position="109"/>
        <end position="120"/>
    </location>
</feature>
<feature type="repeat" description="PPR" evidence="3">
    <location>
        <begin position="932"/>
        <end position="966"/>
    </location>
</feature>
<dbReference type="InterPro" id="IPR002885">
    <property type="entry name" value="PPR_rpt"/>
</dbReference>
<keyword evidence="1" id="KW-0677">Repeat</keyword>
<dbReference type="GO" id="GO:0009451">
    <property type="term" value="P:RNA modification"/>
    <property type="evidence" value="ECO:0007669"/>
    <property type="project" value="InterPro"/>
</dbReference>
<dbReference type="GO" id="GO:0003723">
    <property type="term" value="F:RNA binding"/>
    <property type="evidence" value="ECO:0007669"/>
    <property type="project" value="InterPro"/>
</dbReference>
<feature type="compositionally biased region" description="Acidic residues" evidence="5">
    <location>
        <begin position="456"/>
        <end position="476"/>
    </location>
</feature>
<dbReference type="OrthoDB" id="691984at2759"/>
<dbReference type="PANTHER" id="PTHR47926">
    <property type="entry name" value="PENTATRICOPEPTIDE REPEAT-CONTAINING PROTEIN"/>
    <property type="match status" value="1"/>
</dbReference>
<evidence type="ECO:0000313" key="6">
    <source>
        <dbReference type="EMBL" id="RDX75700.1"/>
    </source>
</evidence>
<evidence type="ECO:0000256" key="3">
    <source>
        <dbReference type="PROSITE-ProRule" id="PRU00708"/>
    </source>
</evidence>
<dbReference type="InterPro" id="IPR046960">
    <property type="entry name" value="PPR_At4g14850-like_plant"/>
</dbReference>
<comment type="caution">
    <text evidence="6">The sequence shown here is derived from an EMBL/GenBank/DDBJ whole genome shotgun (WGS) entry which is preliminary data.</text>
</comment>
<dbReference type="EMBL" id="QJKJ01009748">
    <property type="protein sequence ID" value="RDX75700.1"/>
    <property type="molecule type" value="Genomic_DNA"/>
</dbReference>
<keyword evidence="4" id="KW-0175">Coiled coil</keyword>
<dbReference type="FunFam" id="1.25.40.10:FF:000334">
    <property type="entry name" value="Pentatricopeptide repeat-containing protein"/>
    <property type="match status" value="1"/>
</dbReference>
<dbReference type="InterPro" id="IPR011990">
    <property type="entry name" value="TPR-like_helical_dom_sf"/>
</dbReference>
<comment type="similarity">
    <text evidence="2">Belongs to the PPR family. PCMP-E subfamily.</text>
</comment>
<accession>A0A371FBN6</accession>
<gene>
    <name evidence="6" type="primary">PCMP-E37</name>
    <name evidence="6" type="ORF">CR513_44391</name>
</gene>
<dbReference type="InterPro" id="IPR046848">
    <property type="entry name" value="E_motif"/>
</dbReference>
<dbReference type="Pfam" id="PF01535">
    <property type="entry name" value="PPR"/>
    <property type="match status" value="6"/>
</dbReference>
<feature type="region of interest" description="Disordered" evidence="5">
    <location>
        <begin position="454"/>
        <end position="485"/>
    </location>
</feature>
<protein>
    <submittedName>
        <fullName evidence="6">Pentatricopeptide repeat-containing protein</fullName>
    </submittedName>
</protein>
<dbReference type="PANTHER" id="PTHR47926:SF467">
    <property type="entry name" value="REPEAT-CONTAINING PROTEIN, PUTATIVE-RELATED"/>
    <property type="match status" value="1"/>
</dbReference>
<evidence type="ECO:0000313" key="7">
    <source>
        <dbReference type="Proteomes" id="UP000257109"/>
    </source>
</evidence>
<feature type="coiled-coil region" evidence="4">
    <location>
        <begin position="331"/>
        <end position="422"/>
    </location>
</feature>
<dbReference type="AlphaFoldDB" id="A0A371FBN6"/>
<proteinExistence type="inferred from homology"/>
<evidence type="ECO:0000256" key="5">
    <source>
        <dbReference type="SAM" id="MobiDB-lite"/>
    </source>
</evidence>
<dbReference type="PROSITE" id="PS51375">
    <property type="entry name" value="PPR"/>
    <property type="match status" value="3"/>
</dbReference>
<reference evidence="6" key="1">
    <citation type="submission" date="2018-05" db="EMBL/GenBank/DDBJ databases">
        <title>Draft genome of Mucuna pruriens seed.</title>
        <authorList>
            <person name="Nnadi N.E."/>
            <person name="Vos R."/>
            <person name="Hasami M.H."/>
            <person name="Devisetty U.K."/>
            <person name="Aguiy J.C."/>
        </authorList>
    </citation>
    <scope>NUCLEOTIDE SEQUENCE [LARGE SCALE GENOMIC DNA]</scope>
    <source>
        <strain evidence="6">JCA_2017</strain>
    </source>
</reference>
<feature type="repeat" description="PPR" evidence="3">
    <location>
        <begin position="1034"/>
        <end position="1068"/>
    </location>
</feature>
<feature type="region of interest" description="Disordered" evidence="5">
    <location>
        <begin position="597"/>
        <end position="643"/>
    </location>
</feature>
<sequence length="1212" mass="135754">MLRQNLSGMDMIPGKIRKRGCSSSASSSSSVLHNYRFKRTIMVGKRGGSSTPVPTWKLMSSRSPLRTLGSPKYPPSQTCAKPRQAPVSARKLAATLWEMNEIPSPSVRSKKDLRPRERVARSTRSGSLPPHLSDPSHSPVSERMDRSGTGSRQKRTPSVSHRPRITEHPLDSLSNVSLMEIETRSRSQTPASSAVGVKARLKDVSNALTTSKELLKIINRMWGHEDRPSSSMSLISALHTELERARLQVNQLIQEQRSDQNEINYLMKCFAEEKAAWKNKEQEIVEAAIESIAGELDVERKLRRRSESLNKKLGRELADTKASLLKVVKELESEKRAREIIEQVCDELARDADEDKSEIEKQKRVSTKVCEEVEKEKEIMQLTDRLREERAQKKLSEAKYQLEEKNAAVDKLRNQLEAFLGSKQVREKGCSSTHLNDEEIAAYLGRSRIGSHLIEDKEDDGGEVDNGVECEEESGESDLHSIELNMDNNNKSYKWTYPSESRLDTRRYPIEEEVKGSRRSTSGRPSRKSTSLQRSISDGMEWGVQAEKLQSSGDGIDWESFYELEKQAQGKGYGDEMQGYKSVKGLRDQILAGSRLGSSRGYASPTRQFSQPWPPRDLQERPGTAQGNGLKSRLGEARGEGQSVRKSKRYGRVCRVQNMCYISITGEFLFSPVTYAEAASISTLLKACKSSEHLEQVHACIIHRGLEQDHFLVSLFISRVHSLSYSVSVFCRVLAPSTFLWNTLINSHCQNRFFSHTLSAFLLMKKAHGSLPDSCTYPSVIKACSSMSKLFEGQSLHGSALRCGVHQDLYVATSLIDMYGKCNAIVDARRVFDGMSKRNVVSWTALLVGYASLGDVVEAKKVFDEMPHRNVPSWNAMMLGFVKVGDMTGARGVFDAMPEKNVVSFTTMIDGYAKAGDMVASRFLFDHSRAKDVVAWSALISGYVQNGQPNQALRVFLEMESMNVKPDEFVLVSLMSASSQLGHLELAQWVDSYVSRSSIDLQQDHVIAALLDMNAKCGNMERALRLFEEKPKRDLVLYCSMMQGLSIHGRGEEAVNLFNRMLMEGITPDEVAFTVILTACSHAGLVDEGRKYFQSLKQKYCIRPSPDHYACMVDLLSRSGHIRDAYELVQLMPGEPHAGAWGALLGACKLYGDSELGEIVANRLFELEPRNAANYVLLSDIYAAAERWIDVAIVRSKMTERRVRKIPGCSKI</sequence>
<organism evidence="6 7">
    <name type="scientific">Mucuna pruriens</name>
    <name type="common">Velvet bean</name>
    <name type="synonym">Dolichos pruriens</name>
    <dbReference type="NCBI Taxonomy" id="157652"/>
    <lineage>
        <taxon>Eukaryota</taxon>
        <taxon>Viridiplantae</taxon>
        <taxon>Streptophyta</taxon>
        <taxon>Embryophyta</taxon>
        <taxon>Tracheophyta</taxon>
        <taxon>Spermatophyta</taxon>
        <taxon>Magnoliopsida</taxon>
        <taxon>eudicotyledons</taxon>
        <taxon>Gunneridae</taxon>
        <taxon>Pentapetalae</taxon>
        <taxon>rosids</taxon>
        <taxon>fabids</taxon>
        <taxon>Fabales</taxon>
        <taxon>Fabaceae</taxon>
        <taxon>Papilionoideae</taxon>
        <taxon>50 kb inversion clade</taxon>
        <taxon>NPAAA clade</taxon>
        <taxon>indigoferoid/millettioid clade</taxon>
        <taxon>Phaseoleae</taxon>
        <taxon>Mucuna</taxon>
    </lineage>
</organism>
<keyword evidence="7" id="KW-1185">Reference proteome</keyword>
<dbReference type="FunFam" id="1.25.40.10:FF:001156">
    <property type="entry name" value="Pentatricopeptide repeat-containing protein At5g61800"/>
    <property type="match status" value="1"/>
</dbReference>